<reference evidence="7 8" key="1">
    <citation type="submission" date="2020-04" db="EMBL/GenBank/DDBJ databases">
        <title>Molecular characterization of pseudomonads from Agaricus bisporus reveal novel blotch 2 pathogens in Western Europe.</title>
        <authorList>
            <person name="Taparia T."/>
            <person name="Krijger M."/>
            <person name="Haynes E."/>
            <person name="Elpinstone J.G."/>
            <person name="Noble R."/>
            <person name="Van Der Wolf J."/>
        </authorList>
    </citation>
    <scope>NUCLEOTIDE SEQUENCE [LARGE SCALE GENOMIC DNA]</scope>
    <source>
        <strain evidence="7 8">IPO3737</strain>
    </source>
</reference>
<dbReference type="AlphaFoldDB" id="A0A7Y7YFW4"/>
<feature type="transmembrane region" description="Helical" evidence="6">
    <location>
        <begin position="20"/>
        <end position="37"/>
    </location>
</feature>
<dbReference type="RefSeq" id="WP_177063157.1">
    <property type="nucleotide sequence ID" value="NZ_JACAPS010000055.1"/>
</dbReference>
<evidence type="ECO:0000256" key="5">
    <source>
        <dbReference type="ARBA" id="ARBA00023136"/>
    </source>
</evidence>
<comment type="subcellular location">
    <subcellularLocation>
        <location evidence="1">Cell membrane</location>
        <topology evidence="1">Multi-pass membrane protein</topology>
    </subcellularLocation>
</comment>
<feature type="transmembrane region" description="Helical" evidence="6">
    <location>
        <begin position="57"/>
        <end position="78"/>
    </location>
</feature>
<keyword evidence="2" id="KW-1003">Cell membrane</keyword>
<dbReference type="InterPro" id="IPR003740">
    <property type="entry name" value="YitT"/>
</dbReference>
<dbReference type="PANTHER" id="PTHR33545:SF5">
    <property type="entry name" value="UPF0750 MEMBRANE PROTEIN YITT"/>
    <property type="match status" value="1"/>
</dbReference>
<name>A0A7Y7YFW4_9PSED</name>
<keyword evidence="3 6" id="KW-0812">Transmembrane</keyword>
<dbReference type="PANTHER" id="PTHR33545">
    <property type="entry name" value="UPF0750 MEMBRANE PROTEIN YITT-RELATED"/>
    <property type="match status" value="1"/>
</dbReference>
<protein>
    <submittedName>
        <fullName evidence="7">YitT family protein</fullName>
    </submittedName>
</protein>
<evidence type="ECO:0000256" key="4">
    <source>
        <dbReference type="ARBA" id="ARBA00022989"/>
    </source>
</evidence>
<keyword evidence="4 6" id="KW-1133">Transmembrane helix</keyword>
<evidence type="ECO:0000256" key="1">
    <source>
        <dbReference type="ARBA" id="ARBA00004651"/>
    </source>
</evidence>
<evidence type="ECO:0000313" key="8">
    <source>
        <dbReference type="Proteomes" id="UP000520592"/>
    </source>
</evidence>
<dbReference type="Proteomes" id="UP000520592">
    <property type="component" value="Unassembled WGS sequence"/>
</dbReference>
<keyword evidence="5 6" id="KW-0472">Membrane</keyword>
<dbReference type="GO" id="GO:0005886">
    <property type="term" value="C:plasma membrane"/>
    <property type="evidence" value="ECO:0007669"/>
    <property type="project" value="UniProtKB-SubCell"/>
</dbReference>
<organism evidence="7 8">
    <name type="scientific">Pseudomonas gingeri</name>
    <dbReference type="NCBI Taxonomy" id="117681"/>
    <lineage>
        <taxon>Bacteria</taxon>
        <taxon>Pseudomonadati</taxon>
        <taxon>Pseudomonadota</taxon>
        <taxon>Gammaproteobacteria</taxon>
        <taxon>Pseudomonadales</taxon>
        <taxon>Pseudomonadaceae</taxon>
        <taxon>Pseudomonas</taxon>
    </lineage>
</organism>
<evidence type="ECO:0000256" key="2">
    <source>
        <dbReference type="ARBA" id="ARBA00022475"/>
    </source>
</evidence>
<dbReference type="EMBL" id="JACAQD010000035">
    <property type="protein sequence ID" value="NWC35769.1"/>
    <property type="molecule type" value="Genomic_DNA"/>
</dbReference>
<dbReference type="Pfam" id="PF02588">
    <property type="entry name" value="YitT_membrane"/>
    <property type="match status" value="1"/>
</dbReference>
<proteinExistence type="predicted"/>
<comment type="caution">
    <text evidence="7">The sequence shown here is derived from an EMBL/GenBank/DDBJ whole genome shotgun (WGS) entry which is preliminary data.</text>
</comment>
<evidence type="ECO:0000256" key="3">
    <source>
        <dbReference type="ARBA" id="ARBA00022692"/>
    </source>
</evidence>
<dbReference type="InterPro" id="IPR051461">
    <property type="entry name" value="UPF0750_membrane"/>
</dbReference>
<evidence type="ECO:0000256" key="6">
    <source>
        <dbReference type="SAM" id="Phobius"/>
    </source>
</evidence>
<feature type="transmembrane region" description="Helical" evidence="6">
    <location>
        <begin position="90"/>
        <end position="111"/>
    </location>
</feature>
<gene>
    <name evidence="7" type="ORF">HX876_25705</name>
</gene>
<evidence type="ECO:0000313" key="7">
    <source>
        <dbReference type="EMBL" id="NWC35769.1"/>
    </source>
</evidence>
<accession>A0A7Y7YFW4</accession>
<sequence>MTNANQRQEQTLGHTHLEDIIAMVIGTTLIAMGLNLYKDAGLLSGGLAGVAFILHYALKVPLGLSFFLLNIPFYLLAIKRMGIAFTLKTFSAVTLLSLMTTLIPMTVTIGWVHPAHASINGGILLGIGTLVLFRHRTSLGGIGIAVLYLQNKFGWRAGNIQMLADSSIVLCALLFIEPSRVMWSVLSAITLNLILSINHREGRYQGE</sequence>